<name>A0A9D1K3X8_9BACT</name>
<evidence type="ECO:0000256" key="3">
    <source>
        <dbReference type="ARBA" id="ARBA00023125"/>
    </source>
</evidence>
<dbReference type="InterPro" id="IPR000847">
    <property type="entry name" value="LysR_HTH_N"/>
</dbReference>
<dbReference type="Proteomes" id="UP000824139">
    <property type="component" value="Unassembled WGS sequence"/>
</dbReference>
<dbReference type="GO" id="GO:0003677">
    <property type="term" value="F:DNA binding"/>
    <property type="evidence" value="ECO:0007669"/>
    <property type="project" value="UniProtKB-KW"/>
</dbReference>
<dbReference type="SUPFAM" id="SSF53850">
    <property type="entry name" value="Periplasmic binding protein-like II"/>
    <property type="match status" value="1"/>
</dbReference>
<dbReference type="InterPro" id="IPR050950">
    <property type="entry name" value="HTH-type_LysR_regulators"/>
</dbReference>
<dbReference type="GO" id="GO:0003700">
    <property type="term" value="F:DNA-binding transcription factor activity"/>
    <property type="evidence" value="ECO:0007669"/>
    <property type="project" value="InterPro"/>
</dbReference>
<dbReference type="PANTHER" id="PTHR30419:SF8">
    <property type="entry name" value="NITROGEN ASSIMILATION TRANSCRIPTIONAL ACTIVATOR-RELATED"/>
    <property type="match status" value="1"/>
</dbReference>
<dbReference type="FunFam" id="1.10.10.10:FF:000001">
    <property type="entry name" value="LysR family transcriptional regulator"/>
    <property type="match status" value="1"/>
</dbReference>
<evidence type="ECO:0000256" key="4">
    <source>
        <dbReference type="ARBA" id="ARBA00023163"/>
    </source>
</evidence>
<dbReference type="InterPro" id="IPR005119">
    <property type="entry name" value="LysR_subst-bd"/>
</dbReference>
<dbReference type="CDD" id="cd05466">
    <property type="entry name" value="PBP2_LTTR_substrate"/>
    <property type="match status" value="1"/>
</dbReference>
<dbReference type="InterPro" id="IPR036390">
    <property type="entry name" value="WH_DNA-bd_sf"/>
</dbReference>
<reference evidence="6" key="1">
    <citation type="submission" date="2020-10" db="EMBL/GenBank/DDBJ databases">
        <authorList>
            <person name="Gilroy R."/>
        </authorList>
    </citation>
    <scope>NUCLEOTIDE SEQUENCE</scope>
    <source>
        <strain evidence="6">CHK152-2994</strain>
    </source>
</reference>
<dbReference type="PROSITE" id="PS50931">
    <property type="entry name" value="HTH_LYSR"/>
    <property type="match status" value="1"/>
</dbReference>
<evidence type="ECO:0000256" key="1">
    <source>
        <dbReference type="ARBA" id="ARBA00009437"/>
    </source>
</evidence>
<dbReference type="SUPFAM" id="SSF46785">
    <property type="entry name" value="Winged helix' DNA-binding domain"/>
    <property type="match status" value="1"/>
</dbReference>
<keyword evidence="4" id="KW-0804">Transcription</keyword>
<dbReference type="PRINTS" id="PR00039">
    <property type="entry name" value="HTHLYSR"/>
</dbReference>
<evidence type="ECO:0000313" key="7">
    <source>
        <dbReference type="Proteomes" id="UP000824139"/>
    </source>
</evidence>
<keyword evidence="3" id="KW-0238">DNA-binding</keyword>
<reference evidence="6" key="2">
    <citation type="journal article" date="2021" name="PeerJ">
        <title>Extensive microbial diversity within the chicken gut microbiome revealed by metagenomics and culture.</title>
        <authorList>
            <person name="Gilroy R."/>
            <person name="Ravi A."/>
            <person name="Getino M."/>
            <person name="Pursley I."/>
            <person name="Horton D.L."/>
            <person name="Alikhan N.F."/>
            <person name="Baker D."/>
            <person name="Gharbi K."/>
            <person name="Hall N."/>
            <person name="Watson M."/>
            <person name="Adriaenssens E.M."/>
            <person name="Foster-Nyarko E."/>
            <person name="Jarju S."/>
            <person name="Secka A."/>
            <person name="Antonio M."/>
            <person name="Oren A."/>
            <person name="Chaudhuri R.R."/>
            <person name="La Ragione R."/>
            <person name="Hildebrand F."/>
            <person name="Pallen M.J."/>
        </authorList>
    </citation>
    <scope>NUCLEOTIDE SEQUENCE</scope>
    <source>
        <strain evidence="6">CHK152-2994</strain>
    </source>
</reference>
<dbReference type="InterPro" id="IPR036388">
    <property type="entry name" value="WH-like_DNA-bd_sf"/>
</dbReference>
<feature type="domain" description="HTH lysR-type" evidence="5">
    <location>
        <begin position="1"/>
        <end position="58"/>
    </location>
</feature>
<evidence type="ECO:0000313" key="6">
    <source>
        <dbReference type="EMBL" id="HIS82971.1"/>
    </source>
</evidence>
<organism evidence="6 7">
    <name type="scientific">Candidatus Scatenecus faecavium</name>
    <dbReference type="NCBI Taxonomy" id="2840915"/>
    <lineage>
        <taxon>Bacteria</taxon>
        <taxon>Candidatus Scatenecus</taxon>
    </lineage>
</organism>
<protein>
    <submittedName>
        <fullName evidence="6">LysR family transcriptional regulator</fullName>
    </submittedName>
</protein>
<dbReference type="Gene3D" id="3.40.190.290">
    <property type="match status" value="1"/>
</dbReference>
<dbReference type="Gene3D" id="1.10.10.10">
    <property type="entry name" value="Winged helix-like DNA-binding domain superfamily/Winged helix DNA-binding domain"/>
    <property type="match status" value="1"/>
</dbReference>
<keyword evidence="2" id="KW-0805">Transcription regulation</keyword>
<gene>
    <name evidence="6" type="ORF">IAD41_05120</name>
</gene>
<proteinExistence type="inferred from homology"/>
<comment type="caution">
    <text evidence="6">The sequence shown here is derived from an EMBL/GenBank/DDBJ whole genome shotgun (WGS) entry which is preliminary data.</text>
</comment>
<evidence type="ECO:0000259" key="5">
    <source>
        <dbReference type="PROSITE" id="PS50931"/>
    </source>
</evidence>
<dbReference type="Pfam" id="PF03466">
    <property type="entry name" value="LysR_substrate"/>
    <property type="match status" value="1"/>
</dbReference>
<dbReference type="PANTHER" id="PTHR30419">
    <property type="entry name" value="HTH-TYPE TRANSCRIPTIONAL REGULATOR YBHD"/>
    <property type="match status" value="1"/>
</dbReference>
<dbReference type="AlphaFoldDB" id="A0A9D1K3X8"/>
<evidence type="ECO:0000256" key="2">
    <source>
        <dbReference type="ARBA" id="ARBA00023015"/>
    </source>
</evidence>
<dbReference type="EMBL" id="DVJO01000109">
    <property type="protein sequence ID" value="HIS82971.1"/>
    <property type="molecule type" value="Genomic_DNA"/>
</dbReference>
<dbReference type="Pfam" id="PF00126">
    <property type="entry name" value="HTH_1"/>
    <property type="match status" value="1"/>
</dbReference>
<sequence>MEIRVLKYFLTVAQAGNITKAANLMHLTQPTLSRQLQDLEKELGQKLFVRGSHNVVLTPEGVILRKRAEEIIELVEKTEAEFTSIKDELVGDIYIGSGETKSIRLITEVLKTLQKDYHKIKFHIVSGDSEDLVERLDKGLLDFCILIQPFNLEKYSYIHLGERDTWGILLRNDDPLTEKKNVRIEDLINLPLLISRQVIKKTFEDNPILNWFGENYEKLNIVGTYNLIYNAAIMTEDKIGYALGLDRLISSTIDSPLCFRPLEPKLEVGVSIVWKKNQIFSKPAKLFLDRLHEKFESAKC</sequence>
<accession>A0A9D1K3X8</accession>
<comment type="similarity">
    <text evidence="1">Belongs to the LysR transcriptional regulatory family.</text>
</comment>
<dbReference type="GO" id="GO:0005829">
    <property type="term" value="C:cytosol"/>
    <property type="evidence" value="ECO:0007669"/>
    <property type="project" value="TreeGrafter"/>
</dbReference>